<dbReference type="STRING" id="1817772.A2527_08315"/>
<dbReference type="Gene3D" id="1.20.120.520">
    <property type="entry name" value="nmb1532 protein domain like"/>
    <property type="match status" value="1"/>
</dbReference>
<name>A0A1F6GAN4_9PROT</name>
<evidence type="ECO:0000313" key="2">
    <source>
        <dbReference type="EMBL" id="OGG95166.1"/>
    </source>
</evidence>
<protein>
    <recommendedName>
        <fullName evidence="1">Hemerythrin-like domain-containing protein</fullName>
    </recommendedName>
</protein>
<reference evidence="2 3" key="1">
    <citation type="journal article" date="2016" name="Nat. Commun.">
        <title>Thousands of microbial genomes shed light on interconnected biogeochemical processes in an aquifer system.</title>
        <authorList>
            <person name="Anantharaman K."/>
            <person name="Brown C.T."/>
            <person name="Hug L.A."/>
            <person name="Sharon I."/>
            <person name="Castelle C.J."/>
            <person name="Probst A.J."/>
            <person name="Thomas B.C."/>
            <person name="Singh A."/>
            <person name="Wilkins M.J."/>
            <person name="Karaoz U."/>
            <person name="Brodie E.L."/>
            <person name="Williams K.H."/>
            <person name="Hubbard S.S."/>
            <person name="Banfield J.F."/>
        </authorList>
    </citation>
    <scope>NUCLEOTIDE SEQUENCE [LARGE SCALE GENOMIC DNA]</scope>
</reference>
<evidence type="ECO:0000259" key="1">
    <source>
        <dbReference type="Pfam" id="PF01814"/>
    </source>
</evidence>
<dbReference type="EMBL" id="MFNE01000026">
    <property type="protein sequence ID" value="OGG95166.1"/>
    <property type="molecule type" value="Genomic_DNA"/>
</dbReference>
<dbReference type="InterPro" id="IPR012312">
    <property type="entry name" value="Hemerythrin-like"/>
</dbReference>
<sequence length="142" mass="16587">MAESITSFMTADHQHCDHLFAKAEEAIEQQNPSLMEQFLVEMARHFRLEEDLLFGAFEEETGMHGSGPTEMMRIEHKQMRALMTQIEGAISVKDFEQVRRAGETLLILMQQHNLKEENMLYQMMDMHLNVPDVIKQLKELNH</sequence>
<feature type="domain" description="Hemerythrin-like" evidence="1">
    <location>
        <begin position="5"/>
        <end position="123"/>
    </location>
</feature>
<gene>
    <name evidence="2" type="ORF">A2527_08315</name>
</gene>
<accession>A0A1F6GAN4</accession>
<dbReference type="Proteomes" id="UP000178449">
    <property type="component" value="Unassembled WGS sequence"/>
</dbReference>
<proteinExistence type="predicted"/>
<comment type="caution">
    <text evidence="2">The sequence shown here is derived from an EMBL/GenBank/DDBJ whole genome shotgun (WGS) entry which is preliminary data.</text>
</comment>
<organism evidence="2 3">
    <name type="scientific">Candidatus Lambdaproteobacteria bacterium RIFOXYD2_FULL_50_16</name>
    <dbReference type="NCBI Taxonomy" id="1817772"/>
    <lineage>
        <taxon>Bacteria</taxon>
        <taxon>Pseudomonadati</taxon>
        <taxon>Pseudomonadota</taxon>
        <taxon>Candidatus Lambdaproteobacteria</taxon>
    </lineage>
</organism>
<evidence type="ECO:0000313" key="3">
    <source>
        <dbReference type="Proteomes" id="UP000178449"/>
    </source>
</evidence>
<dbReference type="Pfam" id="PF01814">
    <property type="entry name" value="Hemerythrin"/>
    <property type="match status" value="1"/>
</dbReference>
<dbReference type="AlphaFoldDB" id="A0A1F6GAN4"/>